<evidence type="ECO:0000256" key="1">
    <source>
        <dbReference type="ARBA" id="ARBA00001936"/>
    </source>
</evidence>
<comment type="catalytic activity">
    <reaction evidence="8">
        <text>O-phospho-L-seryl-[protein] + H2O = L-seryl-[protein] + phosphate</text>
        <dbReference type="Rhea" id="RHEA:20629"/>
        <dbReference type="Rhea" id="RHEA-COMP:9863"/>
        <dbReference type="Rhea" id="RHEA-COMP:11604"/>
        <dbReference type="ChEBI" id="CHEBI:15377"/>
        <dbReference type="ChEBI" id="CHEBI:29999"/>
        <dbReference type="ChEBI" id="CHEBI:43474"/>
        <dbReference type="ChEBI" id="CHEBI:83421"/>
        <dbReference type="EC" id="3.1.3.16"/>
    </reaction>
</comment>
<evidence type="ECO:0000256" key="7">
    <source>
        <dbReference type="ARBA" id="ARBA00037818"/>
    </source>
</evidence>
<dbReference type="InParanoid" id="B4LLQ7"/>
<dbReference type="PRINTS" id="PR00114">
    <property type="entry name" value="STPHPHTASE"/>
</dbReference>
<dbReference type="GO" id="GO:0031272">
    <property type="term" value="P:regulation of pseudopodium assembly"/>
    <property type="evidence" value="ECO:0007669"/>
    <property type="project" value="UniProtKB-ARBA"/>
</dbReference>
<dbReference type="GO" id="GO:0004722">
    <property type="term" value="F:protein serine/threonine phosphatase activity"/>
    <property type="evidence" value="ECO:0007669"/>
    <property type="project" value="UniProtKB-EC"/>
</dbReference>
<dbReference type="PANTHER" id="PTHR11668:SF300">
    <property type="entry name" value="SERINE_THREONINE-PROTEIN PHOSPHATASE"/>
    <property type="match status" value="1"/>
</dbReference>
<dbReference type="eggNOG" id="KOG0374">
    <property type="taxonomic scope" value="Eukaryota"/>
</dbReference>
<dbReference type="STRING" id="7244.B4LLQ7"/>
<keyword evidence="14" id="KW-1185">Reference proteome</keyword>
<evidence type="ECO:0000256" key="6">
    <source>
        <dbReference type="ARBA" id="ARBA00023211"/>
    </source>
</evidence>
<evidence type="ECO:0000313" key="14">
    <source>
        <dbReference type="Proteomes" id="UP000008792"/>
    </source>
</evidence>
<gene>
    <name evidence="13" type="primary">Dvir\GJ21753</name>
    <name evidence="13" type="ORF">Dvir_GJ21753</name>
</gene>
<evidence type="ECO:0000313" key="13">
    <source>
        <dbReference type="EMBL" id="EDW60920.2"/>
    </source>
</evidence>
<dbReference type="Gene3D" id="3.60.21.10">
    <property type="match status" value="1"/>
</dbReference>
<keyword evidence="6" id="KW-0464">Manganese</keyword>
<evidence type="ECO:0000256" key="9">
    <source>
        <dbReference type="ARBA" id="ARBA00048336"/>
    </source>
</evidence>
<comment type="similarity">
    <text evidence="2 11">Belongs to the PPP phosphatase family.</text>
</comment>
<evidence type="ECO:0000256" key="2">
    <source>
        <dbReference type="ARBA" id="ARBA00008294"/>
    </source>
</evidence>
<comment type="cofactor">
    <cofactor evidence="1">
        <name>Mn(2+)</name>
        <dbReference type="ChEBI" id="CHEBI:29035"/>
    </cofactor>
</comment>
<evidence type="ECO:0000256" key="10">
    <source>
        <dbReference type="ARBA" id="ARBA00054219"/>
    </source>
</evidence>
<keyword evidence="4 11" id="KW-0378">Hydrolase</keyword>
<dbReference type="GO" id="GO:0031143">
    <property type="term" value="C:pseudopodium"/>
    <property type="evidence" value="ECO:0007669"/>
    <property type="project" value="UniProtKB-SubCell"/>
</dbReference>
<evidence type="ECO:0000256" key="4">
    <source>
        <dbReference type="ARBA" id="ARBA00022801"/>
    </source>
</evidence>
<keyword evidence="5" id="KW-0904">Protein phosphatase</keyword>
<dbReference type="InterPro" id="IPR006186">
    <property type="entry name" value="Ser/Thr-sp_prot-phosphatase"/>
</dbReference>
<dbReference type="PROSITE" id="PS00125">
    <property type="entry name" value="SER_THR_PHOSPHATASE"/>
    <property type="match status" value="1"/>
</dbReference>
<evidence type="ECO:0000256" key="8">
    <source>
        <dbReference type="ARBA" id="ARBA00047761"/>
    </source>
</evidence>
<evidence type="ECO:0000259" key="12">
    <source>
        <dbReference type="PROSITE" id="PS00125"/>
    </source>
</evidence>
<dbReference type="GO" id="GO:0018991">
    <property type="term" value="P:egg-laying behavior"/>
    <property type="evidence" value="ECO:0007669"/>
    <property type="project" value="UniProtKB-ARBA"/>
</dbReference>
<dbReference type="InterPro" id="IPR050341">
    <property type="entry name" value="PP1_catalytic_subunit"/>
</dbReference>
<accession>B4LLQ7</accession>
<dbReference type="InterPro" id="IPR004843">
    <property type="entry name" value="Calcineurin-like_PHP"/>
</dbReference>
<dbReference type="GO" id="GO:0007060">
    <property type="term" value="P:male meiosis chromosome segregation"/>
    <property type="evidence" value="ECO:0007669"/>
    <property type="project" value="UniProtKB-ARBA"/>
</dbReference>
<comment type="function">
    <text evidence="10">Probable phosphatase which plays a redundant role with gsp-4 in spermatogenesis by regulating sister chromatid segregation during meiosis. In addition, involved in sperm motility by controlling the dynamic disassembly of major sperm proteins (MSP) in the spermatozoan pseudopodium.</text>
</comment>
<dbReference type="HOGENOM" id="CLU_004962_0_0_1"/>
<reference evidence="13 14" key="1">
    <citation type="journal article" date="2007" name="Nature">
        <title>Evolution of genes and genomes on the Drosophila phylogeny.</title>
        <authorList>
            <consortium name="Drosophila 12 Genomes Consortium"/>
            <person name="Clark A.G."/>
            <person name="Eisen M.B."/>
            <person name="Smith D.R."/>
            <person name="Bergman C.M."/>
            <person name="Oliver B."/>
            <person name="Markow T.A."/>
            <person name="Kaufman T.C."/>
            <person name="Kellis M."/>
            <person name="Gelbart W."/>
            <person name="Iyer V.N."/>
            <person name="Pollard D.A."/>
            <person name="Sackton T.B."/>
            <person name="Larracuente A.M."/>
            <person name="Singh N.D."/>
            <person name="Abad J.P."/>
            <person name="Abt D.N."/>
            <person name="Adryan B."/>
            <person name="Aguade M."/>
            <person name="Akashi H."/>
            <person name="Anderson W.W."/>
            <person name="Aquadro C.F."/>
            <person name="Ardell D.H."/>
            <person name="Arguello R."/>
            <person name="Artieri C.G."/>
            <person name="Barbash D.A."/>
            <person name="Barker D."/>
            <person name="Barsanti P."/>
            <person name="Batterham P."/>
            <person name="Batzoglou S."/>
            <person name="Begun D."/>
            <person name="Bhutkar A."/>
            <person name="Blanco E."/>
            <person name="Bosak S.A."/>
            <person name="Bradley R.K."/>
            <person name="Brand A.D."/>
            <person name="Brent M.R."/>
            <person name="Brooks A.N."/>
            <person name="Brown R.H."/>
            <person name="Butlin R.K."/>
            <person name="Caggese C."/>
            <person name="Calvi B.R."/>
            <person name="Bernardo de Carvalho A."/>
            <person name="Caspi A."/>
            <person name="Castrezana S."/>
            <person name="Celniker S.E."/>
            <person name="Chang J.L."/>
            <person name="Chapple C."/>
            <person name="Chatterji S."/>
            <person name="Chinwalla A."/>
            <person name="Civetta A."/>
            <person name="Clifton S.W."/>
            <person name="Comeron J.M."/>
            <person name="Costello J.C."/>
            <person name="Coyne J.A."/>
            <person name="Daub J."/>
            <person name="David R.G."/>
            <person name="Delcher A.L."/>
            <person name="Delehaunty K."/>
            <person name="Do C.B."/>
            <person name="Ebling H."/>
            <person name="Edwards K."/>
            <person name="Eickbush T."/>
            <person name="Evans J.D."/>
            <person name="Filipski A."/>
            <person name="Findeiss S."/>
            <person name="Freyhult E."/>
            <person name="Fulton L."/>
            <person name="Fulton R."/>
            <person name="Garcia A.C."/>
            <person name="Gardiner A."/>
            <person name="Garfield D.A."/>
            <person name="Garvin B.E."/>
            <person name="Gibson G."/>
            <person name="Gilbert D."/>
            <person name="Gnerre S."/>
            <person name="Godfrey J."/>
            <person name="Good R."/>
            <person name="Gotea V."/>
            <person name="Gravely B."/>
            <person name="Greenberg A.J."/>
            <person name="Griffiths-Jones S."/>
            <person name="Gross S."/>
            <person name="Guigo R."/>
            <person name="Gustafson E.A."/>
            <person name="Haerty W."/>
            <person name="Hahn M.W."/>
            <person name="Halligan D.L."/>
            <person name="Halpern A.L."/>
            <person name="Halter G.M."/>
            <person name="Han M.V."/>
            <person name="Heger A."/>
            <person name="Hillier L."/>
            <person name="Hinrichs A.S."/>
            <person name="Holmes I."/>
            <person name="Hoskins R.A."/>
            <person name="Hubisz M.J."/>
            <person name="Hultmark D."/>
            <person name="Huntley M.A."/>
            <person name="Jaffe D.B."/>
            <person name="Jagadeeshan S."/>
            <person name="Jeck W.R."/>
            <person name="Johnson J."/>
            <person name="Jones C.D."/>
            <person name="Jordan W.C."/>
            <person name="Karpen G.H."/>
            <person name="Kataoka E."/>
            <person name="Keightley P.D."/>
            <person name="Kheradpour P."/>
            <person name="Kirkness E.F."/>
            <person name="Koerich L.B."/>
            <person name="Kristiansen K."/>
            <person name="Kudrna D."/>
            <person name="Kulathinal R.J."/>
            <person name="Kumar S."/>
            <person name="Kwok R."/>
            <person name="Lander E."/>
            <person name="Langley C.H."/>
            <person name="Lapoint R."/>
            <person name="Lazzaro B.P."/>
            <person name="Lee S.J."/>
            <person name="Levesque L."/>
            <person name="Li R."/>
            <person name="Lin C.F."/>
            <person name="Lin M.F."/>
            <person name="Lindblad-Toh K."/>
            <person name="Llopart A."/>
            <person name="Long M."/>
            <person name="Low L."/>
            <person name="Lozovsky E."/>
            <person name="Lu J."/>
            <person name="Luo M."/>
            <person name="Machado C.A."/>
            <person name="Makalowski W."/>
            <person name="Marzo M."/>
            <person name="Matsuda M."/>
            <person name="Matzkin L."/>
            <person name="McAllister B."/>
            <person name="McBride C.S."/>
            <person name="McKernan B."/>
            <person name="McKernan K."/>
            <person name="Mendez-Lago M."/>
            <person name="Minx P."/>
            <person name="Mollenhauer M.U."/>
            <person name="Montooth K."/>
            <person name="Mount S.M."/>
            <person name="Mu X."/>
            <person name="Myers E."/>
            <person name="Negre B."/>
            <person name="Newfeld S."/>
            <person name="Nielsen R."/>
            <person name="Noor M.A."/>
            <person name="O'Grady P."/>
            <person name="Pachter L."/>
            <person name="Papaceit M."/>
            <person name="Parisi M.J."/>
            <person name="Parisi M."/>
            <person name="Parts L."/>
            <person name="Pedersen J.S."/>
            <person name="Pesole G."/>
            <person name="Phillippy A.M."/>
            <person name="Ponting C.P."/>
            <person name="Pop M."/>
            <person name="Porcelli D."/>
            <person name="Powell J.R."/>
            <person name="Prohaska S."/>
            <person name="Pruitt K."/>
            <person name="Puig M."/>
            <person name="Quesneville H."/>
            <person name="Ram K.R."/>
            <person name="Rand D."/>
            <person name="Rasmussen M.D."/>
            <person name="Reed L.K."/>
            <person name="Reenan R."/>
            <person name="Reily A."/>
            <person name="Remington K.A."/>
            <person name="Rieger T.T."/>
            <person name="Ritchie M.G."/>
            <person name="Robin C."/>
            <person name="Rogers Y.H."/>
            <person name="Rohde C."/>
            <person name="Rozas J."/>
            <person name="Rubenfield M.J."/>
            <person name="Ruiz A."/>
            <person name="Russo S."/>
            <person name="Salzberg S.L."/>
            <person name="Sanchez-Gracia A."/>
            <person name="Saranga D.J."/>
            <person name="Sato H."/>
            <person name="Schaeffer S.W."/>
            <person name="Schatz M.C."/>
            <person name="Schlenke T."/>
            <person name="Schwartz R."/>
            <person name="Segarra C."/>
            <person name="Singh R.S."/>
            <person name="Sirot L."/>
            <person name="Sirota M."/>
            <person name="Sisneros N.B."/>
            <person name="Smith C.D."/>
            <person name="Smith T.F."/>
            <person name="Spieth J."/>
            <person name="Stage D.E."/>
            <person name="Stark A."/>
            <person name="Stephan W."/>
            <person name="Strausberg R.L."/>
            <person name="Strempel S."/>
            <person name="Sturgill D."/>
            <person name="Sutton G."/>
            <person name="Sutton G.G."/>
            <person name="Tao W."/>
            <person name="Teichmann S."/>
            <person name="Tobari Y.N."/>
            <person name="Tomimura Y."/>
            <person name="Tsolas J.M."/>
            <person name="Valente V.L."/>
            <person name="Venter E."/>
            <person name="Venter J.C."/>
            <person name="Vicario S."/>
            <person name="Vieira F.G."/>
            <person name="Vilella A.J."/>
            <person name="Villasante A."/>
            <person name="Walenz B."/>
            <person name="Wang J."/>
            <person name="Wasserman M."/>
            <person name="Watts T."/>
            <person name="Wilson D."/>
            <person name="Wilson R.K."/>
            <person name="Wing R.A."/>
            <person name="Wolfner M.F."/>
            <person name="Wong A."/>
            <person name="Wong G.K."/>
            <person name="Wu C.I."/>
            <person name="Wu G."/>
            <person name="Yamamoto D."/>
            <person name="Yang H.P."/>
            <person name="Yang S.P."/>
            <person name="Yorke J.A."/>
            <person name="Yoshida K."/>
            <person name="Zdobnov E."/>
            <person name="Zhang P."/>
            <person name="Zhang Y."/>
            <person name="Zimin A.V."/>
            <person name="Baldwin J."/>
            <person name="Abdouelleil A."/>
            <person name="Abdulkadir J."/>
            <person name="Abebe A."/>
            <person name="Abera B."/>
            <person name="Abreu J."/>
            <person name="Acer S.C."/>
            <person name="Aftuck L."/>
            <person name="Alexander A."/>
            <person name="An P."/>
            <person name="Anderson E."/>
            <person name="Anderson S."/>
            <person name="Arachi H."/>
            <person name="Azer M."/>
            <person name="Bachantsang P."/>
            <person name="Barry A."/>
            <person name="Bayul T."/>
            <person name="Berlin A."/>
            <person name="Bessette D."/>
            <person name="Bloom T."/>
            <person name="Blye J."/>
            <person name="Boguslavskiy L."/>
            <person name="Bonnet C."/>
            <person name="Boukhgalter B."/>
            <person name="Bourzgui I."/>
            <person name="Brown A."/>
            <person name="Cahill P."/>
            <person name="Channer S."/>
            <person name="Cheshatsang Y."/>
            <person name="Chuda L."/>
            <person name="Citroen M."/>
            <person name="Collymore A."/>
            <person name="Cooke P."/>
            <person name="Costello M."/>
            <person name="D'Aco K."/>
            <person name="Daza R."/>
            <person name="De Haan G."/>
            <person name="DeGray S."/>
            <person name="DeMaso C."/>
            <person name="Dhargay N."/>
            <person name="Dooley K."/>
            <person name="Dooley E."/>
            <person name="Doricent M."/>
            <person name="Dorje P."/>
            <person name="Dorjee K."/>
            <person name="Dupes A."/>
            <person name="Elong R."/>
            <person name="Falk J."/>
            <person name="Farina A."/>
            <person name="Faro S."/>
            <person name="Ferguson D."/>
            <person name="Fisher S."/>
            <person name="Foley C.D."/>
            <person name="Franke A."/>
            <person name="Friedrich D."/>
            <person name="Gadbois L."/>
            <person name="Gearin G."/>
            <person name="Gearin C.R."/>
            <person name="Giannoukos G."/>
            <person name="Goode T."/>
            <person name="Graham J."/>
            <person name="Grandbois E."/>
            <person name="Grewal S."/>
            <person name="Gyaltsen K."/>
            <person name="Hafez N."/>
            <person name="Hagos B."/>
            <person name="Hall J."/>
            <person name="Henson C."/>
            <person name="Hollinger A."/>
            <person name="Honan T."/>
            <person name="Huard M.D."/>
            <person name="Hughes L."/>
            <person name="Hurhula B."/>
            <person name="Husby M.E."/>
            <person name="Kamat A."/>
            <person name="Kanga B."/>
            <person name="Kashin S."/>
            <person name="Khazanovich D."/>
            <person name="Kisner P."/>
            <person name="Lance K."/>
            <person name="Lara M."/>
            <person name="Lee W."/>
            <person name="Lennon N."/>
            <person name="Letendre F."/>
            <person name="LeVine R."/>
            <person name="Lipovsky A."/>
            <person name="Liu X."/>
            <person name="Liu J."/>
            <person name="Liu S."/>
            <person name="Lokyitsang T."/>
            <person name="Lokyitsang Y."/>
            <person name="Lubonja R."/>
            <person name="Lui A."/>
            <person name="MacDonald P."/>
            <person name="Magnisalis V."/>
            <person name="Maru K."/>
            <person name="Matthews C."/>
            <person name="McCusker W."/>
            <person name="McDonough S."/>
            <person name="Mehta T."/>
            <person name="Meldrim J."/>
            <person name="Meneus L."/>
            <person name="Mihai O."/>
            <person name="Mihalev A."/>
            <person name="Mihova T."/>
            <person name="Mittelman R."/>
            <person name="Mlenga V."/>
            <person name="Montmayeur A."/>
            <person name="Mulrain L."/>
            <person name="Navidi A."/>
            <person name="Naylor J."/>
            <person name="Negash T."/>
            <person name="Nguyen T."/>
            <person name="Nguyen N."/>
            <person name="Nicol R."/>
            <person name="Norbu C."/>
            <person name="Norbu N."/>
            <person name="Novod N."/>
            <person name="O'Neill B."/>
            <person name="Osman S."/>
            <person name="Markiewicz E."/>
            <person name="Oyono O.L."/>
            <person name="Patti C."/>
            <person name="Phunkhang P."/>
            <person name="Pierre F."/>
            <person name="Priest M."/>
            <person name="Raghuraman S."/>
            <person name="Rege F."/>
            <person name="Reyes R."/>
            <person name="Rise C."/>
            <person name="Rogov P."/>
            <person name="Ross K."/>
            <person name="Ryan E."/>
            <person name="Settipalli S."/>
            <person name="Shea T."/>
            <person name="Sherpa N."/>
            <person name="Shi L."/>
            <person name="Shih D."/>
            <person name="Sparrow T."/>
            <person name="Spaulding J."/>
            <person name="Stalker J."/>
            <person name="Stange-Thomann N."/>
            <person name="Stavropoulos S."/>
            <person name="Stone C."/>
            <person name="Strader C."/>
            <person name="Tesfaye S."/>
            <person name="Thomson T."/>
            <person name="Thoulutsang Y."/>
            <person name="Thoulutsang D."/>
            <person name="Topham K."/>
            <person name="Topping I."/>
            <person name="Tsamla T."/>
            <person name="Vassiliev H."/>
            <person name="Vo A."/>
            <person name="Wangchuk T."/>
            <person name="Wangdi T."/>
            <person name="Weiand M."/>
            <person name="Wilkinson J."/>
            <person name="Wilson A."/>
            <person name="Yadav S."/>
            <person name="Young G."/>
            <person name="Yu Q."/>
            <person name="Zembek L."/>
            <person name="Zhong D."/>
            <person name="Zimmer A."/>
            <person name="Zwirko Z."/>
            <person name="Jaffe D.B."/>
            <person name="Alvarez P."/>
            <person name="Brockman W."/>
            <person name="Butler J."/>
            <person name="Chin C."/>
            <person name="Gnerre S."/>
            <person name="Grabherr M."/>
            <person name="Kleber M."/>
            <person name="Mauceli E."/>
            <person name="MacCallum I."/>
        </authorList>
    </citation>
    <scope>NUCLEOTIDE SEQUENCE [LARGE SCALE GENOMIC DNA]</scope>
    <source>
        <strain evidence="14">Tucson 15010-1051.87</strain>
    </source>
</reference>
<keyword evidence="3" id="KW-0479">Metal-binding</keyword>
<dbReference type="FunFam" id="3.60.21.10:FF:000026">
    <property type="entry name" value="Serine/threonine-protein phosphatase"/>
    <property type="match status" value="1"/>
</dbReference>
<feature type="domain" description="Serine/threonine specific protein phosphatases" evidence="12">
    <location>
        <begin position="124"/>
        <end position="129"/>
    </location>
</feature>
<dbReference type="OrthoDB" id="7880081at2759"/>
<protein>
    <recommendedName>
        <fullName evidence="11">Serine/threonine-protein phosphatase</fullName>
        <ecNumber evidence="11">3.1.3.16</ecNumber>
    </recommendedName>
</protein>
<comment type="catalytic activity">
    <reaction evidence="9 11">
        <text>O-phospho-L-threonyl-[protein] + H2O = L-threonyl-[protein] + phosphate</text>
        <dbReference type="Rhea" id="RHEA:47004"/>
        <dbReference type="Rhea" id="RHEA-COMP:11060"/>
        <dbReference type="Rhea" id="RHEA-COMP:11605"/>
        <dbReference type="ChEBI" id="CHEBI:15377"/>
        <dbReference type="ChEBI" id="CHEBI:30013"/>
        <dbReference type="ChEBI" id="CHEBI:43474"/>
        <dbReference type="ChEBI" id="CHEBI:61977"/>
        <dbReference type="EC" id="3.1.3.16"/>
    </reaction>
</comment>
<dbReference type="EMBL" id="CH940648">
    <property type="protein sequence ID" value="EDW60920.2"/>
    <property type="molecule type" value="Genomic_DNA"/>
</dbReference>
<sequence length="335" mass="38267">MIKSVLHMFYPNINEIIRILETGPRQQERTINLAKGDIQAVCRMARETFMNESMCLDISTPICIVGDLHGQFEDLLRIFKNKGSPPHQRYLFLGDYVDRGKNSVETLTLLLCYKIKYPETVYLLRGNHESPDLNMTYGFFDECKRRYSTKLWKSFVDCYCCMPVAAIISNRVFCCHGGLSPSLTSIDQINSIQRPTDIPETGVLCDLLWSDPDRSYGWNKSTRGVSWVFGSDVVDKFLVRNDFDLICRAHQVVEDGYEFFAKRQLVTIFSAPNYCGVFDNAGATMYIDCNLIITFDIYQGRALRRTSIPDAVISGVKRLARSLNSSLSRESSLNR</sequence>
<dbReference type="GO" id="GO:0005737">
    <property type="term" value="C:cytoplasm"/>
    <property type="evidence" value="ECO:0007669"/>
    <property type="project" value="TreeGrafter"/>
</dbReference>
<dbReference type="InterPro" id="IPR029052">
    <property type="entry name" value="Metallo-depent_PP-like"/>
</dbReference>
<dbReference type="GO" id="GO:0046872">
    <property type="term" value="F:metal ion binding"/>
    <property type="evidence" value="ECO:0007669"/>
    <property type="project" value="UniProtKB-KW"/>
</dbReference>
<dbReference type="InterPro" id="IPR031675">
    <property type="entry name" value="STPPase_N"/>
</dbReference>
<dbReference type="AlphaFoldDB" id="B4LLQ7"/>
<comment type="subcellular location">
    <subcellularLocation>
        <location evidence="7">Cell projection</location>
        <location evidence="7">Pseudopodium</location>
    </subcellularLocation>
</comment>
<organism evidence="13 14">
    <name type="scientific">Drosophila virilis</name>
    <name type="common">Fruit fly</name>
    <dbReference type="NCBI Taxonomy" id="7244"/>
    <lineage>
        <taxon>Eukaryota</taxon>
        <taxon>Metazoa</taxon>
        <taxon>Ecdysozoa</taxon>
        <taxon>Arthropoda</taxon>
        <taxon>Hexapoda</taxon>
        <taxon>Insecta</taxon>
        <taxon>Pterygota</taxon>
        <taxon>Neoptera</taxon>
        <taxon>Endopterygota</taxon>
        <taxon>Diptera</taxon>
        <taxon>Brachycera</taxon>
        <taxon>Muscomorpha</taxon>
        <taxon>Ephydroidea</taxon>
        <taxon>Drosophilidae</taxon>
        <taxon>Drosophila</taxon>
    </lineage>
</organism>
<evidence type="ECO:0000256" key="3">
    <source>
        <dbReference type="ARBA" id="ARBA00022723"/>
    </source>
</evidence>
<dbReference type="PANTHER" id="PTHR11668">
    <property type="entry name" value="SERINE/THREONINE PROTEIN PHOSPHATASE"/>
    <property type="match status" value="1"/>
</dbReference>
<dbReference type="Proteomes" id="UP000008792">
    <property type="component" value="Unassembled WGS sequence"/>
</dbReference>
<dbReference type="SMART" id="SM00156">
    <property type="entry name" value="PP2Ac"/>
    <property type="match status" value="1"/>
</dbReference>
<dbReference type="GO" id="GO:0097723">
    <property type="term" value="P:amoeboid sperm motility"/>
    <property type="evidence" value="ECO:0007669"/>
    <property type="project" value="UniProtKB-ARBA"/>
</dbReference>
<dbReference type="Pfam" id="PF00149">
    <property type="entry name" value="Metallophos"/>
    <property type="match status" value="1"/>
</dbReference>
<dbReference type="KEGG" id="dvi:6627017"/>
<evidence type="ECO:0000256" key="11">
    <source>
        <dbReference type="RuleBase" id="RU004273"/>
    </source>
</evidence>
<dbReference type="GO" id="GO:0005634">
    <property type="term" value="C:nucleus"/>
    <property type="evidence" value="ECO:0007669"/>
    <property type="project" value="TreeGrafter"/>
</dbReference>
<dbReference type="EC" id="3.1.3.16" evidence="11"/>
<proteinExistence type="inferred from homology"/>
<dbReference type="SUPFAM" id="SSF56300">
    <property type="entry name" value="Metallo-dependent phosphatases"/>
    <property type="match status" value="1"/>
</dbReference>
<dbReference type="Pfam" id="PF16891">
    <property type="entry name" value="STPPase_N"/>
    <property type="match status" value="1"/>
</dbReference>
<evidence type="ECO:0000256" key="5">
    <source>
        <dbReference type="ARBA" id="ARBA00022912"/>
    </source>
</evidence>
<name>B4LLQ7_DROVI</name>